<evidence type="ECO:0000313" key="2">
    <source>
        <dbReference type="Proteomes" id="UP001642484"/>
    </source>
</evidence>
<proteinExistence type="predicted"/>
<gene>
    <name evidence="1" type="ORF">CCMP2556_LOCUS4134</name>
</gene>
<dbReference type="Proteomes" id="UP001642484">
    <property type="component" value="Unassembled WGS sequence"/>
</dbReference>
<organism evidence="1 2">
    <name type="scientific">Durusdinium trenchii</name>
    <dbReference type="NCBI Taxonomy" id="1381693"/>
    <lineage>
        <taxon>Eukaryota</taxon>
        <taxon>Sar</taxon>
        <taxon>Alveolata</taxon>
        <taxon>Dinophyceae</taxon>
        <taxon>Suessiales</taxon>
        <taxon>Symbiodiniaceae</taxon>
        <taxon>Durusdinium</taxon>
    </lineage>
</organism>
<keyword evidence="2" id="KW-1185">Reference proteome</keyword>
<comment type="caution">
    <text evidence="1">The sequence shown here is derived from an EMBL/GenBank/DDBJ whole genome shotgun (WGS) entry which is preliminary data.</text>
</comment>
<reference evidence="1 2" key="1">
    <citation type="submission" date="2024-02" db="EMBL/GenBank/DDBJ databases">
        <authorList>
            <person name="Chen Y."/>
            <person name="Shah S."/>
            <person name="Dougan E. K."/>
            <person name="Thang M."/>
            <person name="Chan C."/>
        </authorList>
    </citation>
    <scope>NUCLEOTIDE SEQUENCE [LARGE SCALE GENOMIC DNA]</scope>
</reference>
<name>A0ABP0I2K5_9DINO</name>
<protein>
    <submittedName>
        <fullName evidence="1">Uncharacterized protein</fullName>
    </submittedName>
</protein>
<evidence type="ECO:0000313" key="1">
    <source>
        <dbReference type="EMBL" id="CAK8995688.1"/>
    </source>
</evidence>
<dbReference type="EMBL" id="CAXAMN010001670">
    <property type="protein sequence ID" value="CAK8995688.1"/>
    <property type="molecule type" value="Genomic_DNA"/>
</dbReference>
<sequence length="452" mass="49893">METFDWDALDGQERTQAEDDELAQGEAQLRALLLRARPKWSSRELEAALRKLQMVSVASVAQLAEVLLLPKVAVSVSPKLELDELEEEVLNVKLQEVGCKAFSREALASLRQELDTRDVGAMDALEVTDTEVTETEMGDAGGDLFEQEAIDFVVVFERVALRASMALDGEVVGVLTRGRVLRGVPQQDAGRPWVKVKLQEVNGGPVAVREWQVVAPGAGLELADTKPKRVKELSLGSVLHGHMEQHWLKTRQGKAKRHDSSGREFFRCLPERFGWILVNGEHLGLGALLQPLSVDDGFLRRLPDRGLGLFATQEYEEGDCVLEERPFFRRHGVAQLKGHQKFFTKSFRAKFEQIKAPFTMPGDEAQSHVYASPAMLRSAVSFCSASLMTQQMILELHHPPLSSSHPLVSVALAVAKLCRSAVPCCHEISEEVLQLTPGGPGFLPGAGDQREL</sequence>
<accession>A0ABP0I2K5</accession>